<protein>
    <recommendedName>
        <fullName evidence="3">DUF4926 domain-containing protein</fullName>
    </recommendedName>
</protein>
<proteinExistence type="predicted"/>
<dbReference type="EMBL" id="OLKH01000077">
    <property type="protein sequence ID" value="SPE77064.1"/>
    <property type="molecule type" value="Genomic_DNA"/>
</dbReference>
<organism evidence="1 2">
    <name type="scientific">Flavobacterium columnare</name>
    <dbReference type="NCBI Taxonomy" id="996"/>
    <lineage>
        <taxon>Bacteria</taxon>
        <taxon>Pseudomonadati</taxon>
        <taxon>Bacteroidota</taxon>
        <taxon>Flavobacteriia</taxon>
        <taxon>Flavobacteriales</taxon>
        <taxon>Flavobacteriaceae</taxon>
        <taxon>Flavobacterium</taxon>
    </lineage>
</organism>
<evidence type="ECO:0000313" key="2">
    <source>
        <dbReference type="Proteomes" id="UP000238180"/>
    </source>
</evidence>
<evidence type="ECO:0008006" key="3">
    <source>
        <dbReference type="Google" id="ProtNLM"/>
    </source>
</evidence>
<evidence type="ECO:0000313" key="1">
    <source>
        <dbReference type="EMBL" id="SPE77064.1"/>
    </source>
</evidence>
<gene>
    <name evidence="1" type="ORF">FLACOL_01054</name>
</gene>
<reference evidence="1 2" key="1">
    <citation type="submission" date="2018-02" db="EMBL/GenBank/DDBJ databases">
        <authorList>
            <person name="Cohen D.B."/>
            <person name="Kent A.D."/>
        </authorList>
    </citation>
    <scope>NUCLEOTIDE SEQUENCE [LARGE SCALE GENOMIC DNA]</scope>
    <source>
        <strain evidence="1">CIP109753</strain>
    </source>
</reference>
<sequence length="59" mass="6694">MKAQVLQFLTTDPKNKRGEIGIIIKTNEEDEVYTLLFEDGVTGLYSFDAVSILKDLKPF</sequence>
<dbReference type="AlphaFoldDB" id="A0A2N9P9M8"/>
<dbReference type="RefSeq" id="WP_105195842.1">
    <property type="nucleotide sequence ID" value="NZ_OLKH01000077.1"/>
</dbReference>
<accession>A0A2N9P9M8</accession>
<dbReference type="Proteomes" id="UP000238180">
    <property type="component" value="Unassembled WGS sequence"/>
</dbReference>
<name>A0A2N9P9M8_9FLAO</name>